<evidence type="ECO:0000313" key="2">
    <source>
        <dbReference type="Proteomes" id="UP000789920"/>
    </source>
</evidence>
<accession>A0ACA9SZH3</accession>
<proteinExistence type="predicted"/>
<keyword evidence="2" id="KW-1185">Reference proteome</keyword>
<gene>
    <name evidence="1" type="ORF">RPERSI_LOCUS36863</name>
</gene>
<dbReference type="Proteomes" id="UP000789920">
    <property type="component" value="Unassembled WGS sequence"/>
</dbReference>
<organism evidence="1 2">
    <name type="scientific">Racocetra persica</name>
    <dbReference type="NCBI Taxonomy" id="160502"/>
    <lineage>
        <taxon>Eukaryota</taxon>
        <taxon>Fungi</taxon>
        <taxon>Fungi incertae sedis</taxon>
        <taxon>Mucoromycota</taxon>
        <taxon>Glomeromycotina</taxon>
        <taxon>Glomeromycetes</taxon>
        <taxon>Diversisporales</taxon>
        <taxon>Gigasporaceae</taxon>
        <taxon>Racocetra</taxon>
    </lineage>
</organism>
<dbReference type="EMBL" id="CAJVQC010179578">
    <property type="protein sequence ID" value="CAG8852026.1"/>
    <property type="molecule type" value="Genomic_DNA"/>
</dbReference>
<feature type="non-terminal residue" evidence="1">
    <location>
        <position position="45"/>
    </location>
</feature>
<protein>
    <submittedName>
        <fullName evidence="1">21511_t:CDS:1</fullName>
    </submittedName>
</protein>
<reference evidence="1" key="1">
    <citation type="submission" date="2021-06" db="EMBL/GenBank/DDBJ databases">
        <authorList>
            <person name="Kallberg Y."/>
            <person name="Tangrot J."/>
            <person name="Rosling A."/>
        </authorList>
    </citation>
    <scope>NUCLEOTIDE SEQUENCE</scope>
    <source>
        <strain evidence="1">MA461A</strain>
    </source>
</reference>
<sequence>DTLDKGVCKFPSHPSYVQIGLWDASGADGTAQWSHGPIDWKKQPK</sequence>
<name>A0ACA9SZH3_9GLOM</name>
<evidence type="ECO:0000313" key="1">
    <source>
        <dbReference type="EMBL" id="CAG8852026.1"/>
    </source>
</evidence>
<feature type="non-terminal residue" evidence="1">
    <location>
        <position position="1"/>
    </location>
</feature>
<comment type="caution">
    <text evidence="1">The sequence shown here is derived from an EMBL/GenBank/DDBJ whole genome shotgun (WGS) entry which is preliminary data.</text>
</comment>